<comment type="caution">
    <text evidence="2">The sequence shown here is derived from an EMBL/GenBank/DDBJ whole genome shotgun (WGS) entry which is preliminary data.</text>
</comment>
<feature type="domain" description="Heterokaryon incompatibility" evidence="1">
    <location>
        <begin position="343"/>
        <end position="431"/>
    </location>
</feature>
<proteinExistence type="predicted"/>
<evidence type="ECO:0000259" key="1">
    <source>
        <dbReference type="Pfam" id="PF06985"/>
    </source>
</evidence>
<gene>
    <name evidence="2" type="ORF">PG996_007992</name>
</gene>
<accession>A0ABR1UWQ9</accession>
<dbReference type="Pfam" id="PF06985">
    <property type="entry name" value="HET"/>
    <property type="match status" value="1"/>
</dbReference>
<sequence length="820" mass="93860">MDHIIPPGDAPHPSVGFYARQRIFEPDDFFTLPSFYGIEDIESLVEHGLPATGQIQSKGEVATFLQEWLWFSFLSRMTHQKINSALFVDGNQGLDTTRLNDILHRWIKDEGGYCKGNNKCPYPQLRYIKATIALGYTRRFIVKHLSYETRDTDTFPNIRDEALLAHKKGSTIHRDVSPELTLSIAILGQILESERRRFRGDDTGIIESWKKQVAGTGSWGYSRLSREMMLSRGWCPSQVRKLESTLAGPCEVYFASTLTPSDLDGHDKCNIYSCSKSYKRDLNALHMRTCNGNCGTPIGLKDLDGEVSDMIRLGKTPLVTYDSGRLRLQYVDLTEDECKVDFGCLSHSWGDSLVDHARDRRGGNDRKMLPCQLKRMQQDFNNVLNQTTRSPGTDVPFWVDVICLPRQEESKNLALAQLRNIFSRAKATMVWDRDFIVRDFKADGIKMNVRVRLGVWSQRLWTLLETVLSREIYFGFGDEMYLRLGKLHDDKKSAKSDIFHKYHHICKAAHPLTEAIWKLKEAIQEKSRGKEATDKPVFEQKSLVLQAWLAVQFHSLERPEDEPVVLAGLLGLDPMRIMEIRDTADKQALAARRMVRLLDEINTDPTLGIPAGIIFLPPPKLTMEAVPETKGYNWAPRTWLSKQAHPFPLYLPLHKPATLGKQGLIVKFSGIQLHAVNAWPLEKKFFVPLGQSMHEWLKVDAQSHKTDQEPQPNEDWVRFWKREMGESVDPDHPMIIMSSPRLRDTWDIGVLVRKKGEIRNGQIKWVEHICRVRTRLETNPSIIKKQVSMFRGAKENALYGTRLDGRLWCIDGGSVLQSKL</sequence>
<dbReference type="Proteomes" id="UP001446871">
    <property type="component" value="Unassembled WGS sequence"/>
</dbReference>
<name>A0ABR1UWQ9_9PEZI</name>
<organism evidence="2 3">
    <name type="scientific">Apiospora saccharicola</name>
    <dbReference type="NCBI Taxonomy" id="335842"/>
    <lineage>
        <taxon>Eukaryota</taxon>
        <taxon>Fungi</taxon>
        <taxon>Dikarya</taxon>
        <taxon>Ascomycota</taxon>
        <taxon>Pezizomycotina</taxon>
        <taxon>Sordariomycetes</taxon>
        <taxon>Xylariomycetidae</taxon>
        <taxon>Amphisphaeriales</taxon>
        <taxon>Apiosporaceae</taxon>
        <taxon>Apiospora</taxon>
    </lineage>
</organism>
<evidence type="ECO:0000313" key="2">
    <source>
        <dbReference type="EMBL" id="KAK8063340.1"/>
    </source>
</evidence>
<dbReference type="PANTHER" id="PTHR39596">
    <property type="match status" value="1"/>
</dbReference>
<reference evidence="2 3" key="1">
    <citation type="submission" date="2023-01" db="EMBL/GenBank/DDBJ databases">
        <title>Analysis of 21 Apiospora genomes using comparative genomics revels a genus with tremendous synthesis potential of carbohydrate active enzymes and secondary metabolites.</title>
        <authorList>
            <person name="Sorensen T."/>
        </authorList>
    </citation>
    <scope>NUCLEOTIDE SEQUENCE [LARGE SCALE GENOMIC DNA]</scope>
    <source>
        <strain evidence="2 3">CBS 83171</strain>
    </source>
</reference>
<keyword evidence="3" id="KW-1185">Reference proteome</keyword>
<protein>
    <recommendedName>
        <fullName evidence="1">Heterokaryon incompatibility domain-containing protein</fullName>
    </recommendedName>
</protein>
<evidence type="ECO:0000313" key="3">
    <source>
        <dbReference type="Proteomes" id="UP001446871"/>
    </source>
</evidence>
<dbReference type="EMBL" id="JAQQWM010000005">
    <property type="protein sequence ID" value="KAK8063340.1"/>
    <property type="molecule type" value="Genomic_DNA"/>
</dbReference>
<dbReference type="PANTHER" id="PTHR39596:SF3">
    <property type="entry name" value="HETEROKARYON INCOMPATIBILITY DOMAIN-CONTAINING PROTEIN"/>
    <property type="match status" value="1"/>
</dbReference>
<dbReference type="InterPro" id="IPR010730">
    <property type="entry name" value="HET"/>
</dbReference>